<dbReference type="EMBL" id="FR718508">
    <property type="protein sequence ID" value="CBX69845.1"/>
    <property type="molecule type" value="Genomic_DNA"/>
</dbReference>
<gene>
    <name evidence="1" type="ORF">YEW_DX16730</name>
</gene>
<evidence type="ECO:0000313" key="1">
    <source>
        <dbReference type="EMBL" id="CBX69845.1"/>
    </source>
</evidence>
<reference evidence="1" key="1">
    <citation type="journal article" date="2011" name="BMC Genomics">
        <title>Shotgun sequencing of Yersinia enterocolitica strain W22703 (biotype 2, serotype O:9): genomic evidence for oscillation between invertebrates and mammals.</title>
        <authorList>
            <person name="Fuchs T.M."/>
            <person name="Brandt K."/>
            <person name="Starke M."/>
            <person name="Rattei T."/>
        </authorList>
    </citation>
    <scope>NUCLEOTIDE SEQUENCE</scope>
</reference>
<accession>F4MVI7</accession>
<name>F4MVI7_YEREN</name>
<protein>
    <submittedName>
        <fullName evidence="1">Uncharacterized protein</fullName>
    </submittedName>
</protein>
<dbReference type="InterPro" id="IPR038223">
    <property type="entry name" value="DMP12_sf"/>
</dbReference>
<proteinExistence type="predicted"/>
<organism evidence="1">
    <name type="scientific">Yersinia enterocolitica W22703</name>
    <dbReference type="NCBI Taxonomy" id="913028"/>
    <lineage>
        <taxon>Bacteria</taxon>
        <taxon>Pseudomonadati</taxon>
        <taxon>Pseudomonadota</taxon>
        <taxon>Gammaproteobacteria</taxon>
        <taxon>Enterobacterales</taxon>
        <taxon>Yersiniaceae</taxon>
        <taxon>Yersinia</taxon>
    </lineage>
</organism>
<dbReference type="Gene3D" id="3.40.1760.20">
    <property type="match status" value="1"/>
</dbReference>
<dbReference type="AlphaFoldDB" id="F4MVI7"/>
<sequence length="134" mass="15704">MKSITVPVSTEAMNRLDFDECIAGDLIEMNLDEPEFEKIWNSGVFDKLNDSLGVNIDIYEDESLIGVDTLVKAKNMLEKNFDHSDHSIKQLLSMINKAIEYKTGIFSFFSKVNFCWLAYFDFIHQHDRREYHKR</sequence>